<protein>
    <recommendedName>
        <fullName evidence="4">DUF3618 domain-containing protein</fullName>
    </recommendedName>
</protein>
<name>A0A7I7NJU1_9MYCO</name>
<accession>A0A7I7NJU1</accession>
<reference evidence="2 3" key="1">
    <citation type="journal article" date="2019" name="Emerg. Microbes Infect.">
        <title>Comprehensive subspecies identification of 175 nontuberculous mycobacteria species based on 7547 genomic profiles.</title>
        <authorList>
            <person name="Matsumoto Y."/>
            <person name="Kinjo T."/>
            <person name="Motooka D."/>
            <person name="Nabeya D."/>
            <person name="Jung N."/>
            <person name="Uechi K."/>
            <person name="Horii T."/>
            <person name="Iida T."/>
            <person name="Fujita J."/>
            <person name="Nakamura S."/>
        </authorList>
    </citation>
    <scope>NUCLEOTIDE SEQUENCE [LARGE SCALE GENOMIC DNA]</scope>
    <source>
        <strain evidence="2 3">JCM 15657</strain>
    </source>
</reference>
<evidence type="ECO:0000313" key="2">
    <source>
        <dbReference type="EMBL" id="BBX95777.1"/>
    </source>
</evidence>
<gene>
    <name evidence="2" type="ORF">MLAC_10710</name>
</gene>
<proteinExistence type="predicted"/>
<organism evidence="2 3">
    <name type="scientific">Mycobacterium lacus</name>
    <dbReference type="NCBI Taxonomy" id="169765"/>
    <lineage>
        <taxon>Bacteria</taxon>
        <taxon>Bacillati</taxon>
        <taxon>Actinomycetota</taxon>
        <taxon>Actinomycetes</taxon>
        <taxon>Mycobacteriales</taxon>
        <taxon>Mycobacteriaceae</taxon>
        <taxon>Mycobacterium</taxon>
    </lineage>
</organism>
<evidence type="ECO:0000313" key="3">
    <source>
        <dbReference type="Proteomes" id="UP000466396"/>
    </source>
</evidence>
<dbReference type="Proteomes" id="UP000466396">
    <property type="component" value="Chromosome"/>
</dbReference>
<dbReference type="Pfam" id="PF12277">
    <property type="entry name" value="DUF3618"/>
    <property type="match status" value="1"/>
</dbReference>
<dbReference type="InterPro" id="IPR022062">
    <property type="entry name" value="DUF3618"/>
</dbReference>
<evidence type="ECO:0008006" key="4">
    <source>
        <dbReference type="Google" id="ProtNLM"/>
    </source>
</evidence>
<dbReference type="KEGG" id="mlj:MLAC_10710"/>
<dbReference type="AlphaFoldDB" id="A0A7I7NJU1"/>
<sequence length="92" mass="10119">MRASAAAEIVGDLEDRHVVDRDPDTIKQEIDLARDRLAATVDSLAERANPRRLADDVKARVIAFVRKPVVTVSLVGVGSVVVVVVIHRIRNR</sequence>
<dbReference type="EMBL" id="AP022581">
    <property type="protein sequence ID" value="BBX95777.1"/>
    <property type="molecule type" value="Genomic_DNA"/>
</dbReference>
<keyword evidence="1" id="KW-0812">Transmembrane</keyword>
<keyword evidence="1" id="KW-0472">Membrane</keyword>
<keyword evidence="1" id="KW-1133">Transmembrane helix</keyword>
<keyword evidence="3" id="KW-1185">Reference proteome</keyword>
<feature type="transmembrane region" description="Helical" evidence="1">
    <location>
        <begin position="69"/>
        <end position="89"/>
    </location>
</feature>
<evidence type="ECO:0000256" key="1">
    <source>
        <dbReference type="SAM" id="Phobius"/>
    </source>
</evidence>